<feature type="domain" description="GP-PDE" evidence="1">
    <location>
        <begin position="9"/>
        <end position="255"/>
    </location>
</feature>
<dbReference type="EMBL" id="BONF01000038">
    <property type="protein sequence ID" value="GIF84466.1"/>
    <property type="molecule type" value="Genomic_DNA"/>
</dbReference>
<keyword evidence="3" id="KW-1185">Reference proteome</keyword>
<evidence type="ECO:0000259" key="1">
    <source>
        <dbReference type="PROSITE" id="PS51704"/>
    </source>
</evidence>
<dbReference type="PANTHER" id="PTHR46211:SF13">
    <property type="entry name" value="GLYCEROPHOSPHODIESTER PHOSPHODIESTERASE 1-RELATED"/>
    <property type="match status" value="1"/>
</dbReference>
<sequence>MTRTPDPSPLVFAHRGSSAALPEHTLAAYARALREGADGIECDVRLTRDGHLVCVHDRRVNRVSDARGPVASYTLAQLRGFDFGSWHPGGAPCGVLTLDELIDTARQAGRPVRMLIETKHPNRYGKAVEYRLRALLNRHGLSGGSPTAPVRVTVMSFSPLAVRRSRELLPALPTVQLMDLLPPGLRVRRLPFGTRIAGPGLELVRRRPDLVRRLKAGGQQVYVWTVNSTDDVDLMLKLGIDGIITDRPAEVLAHLGR</sequence>
<gene>
    <name evidence="2" type="ORF">Cba03nite_58150</name>
</gene>
<dbReference type="SUPFAM" id="SSF51695">
    <property type="entry name" value="PLC-like phosphodiesterases"/>
    <property type="match status" value="1"/>
</dbReference>
<evidence type="ECO:0000313" key="2">
    <source>
        <dbReference type="EMBL" id="GIF84466.1"/>
    </source>
</evidence>
<dbReference type="PANTHER" id="PTHR46211">
    <property type="entry name" value="GLYCEROPHOSPHORYL DIESTER PHOSPHODIESTERASE"/>
    <property type="match status" value="1"/>
</dbReference>
<dbReference type="RefSeq" id="WP_203752803.1">
    <property type="nucleotide sequence ID" value="NZ_BONF01000038.1"/>
</dbReference>
<dbReference type="AlphaFoldDB" id="A0A8J3JPC6"/>
<reference evidence="2 3" key="1">
    <citation type="submission" date="2021-01" db="EMBL/GenBank/DDBJ databases">
        <title>Whole genome shotgun sequence of Catellatospora bangladeshensis NBRC 107357.</title>
        <authorList>
            <person name="Komaki H."/>
            <person name="Tamura T."/>
        </authorList>
    </citation>
    <scope>NUCLEOTIDE SEQUENCE [LARGE SCALE GENOMIC DNA]</scope>
    <source>
        <strain evidence="2 3">NBRC 107357</strain>
    </source>
</reference>
<dbReference type="CDD" id="cd08582">
    <property type="entry name" value="GDPD_like_2"/>
    <property type="match status" value="1"/>
</dbReference>
<dbReference type="Gene3D" id="3.20.20.190">
    <property type="entry name" value="Phosphatidylinositol (PI) phosphodiesterase"/>
    <property type="match status" value="1"/>
</dbReference>
<organism evidence="2 3">
    <name type="scientific">Catellatospora bangladeshensis</name>
    <dbReference type="NCBI Taxonomy" id="310355"/>
    <lineage>
        <taxon>Bacteria</taxon>
        <taxon>Bacillati</taxon>
        <taxon>Actinomycetota</taxon>
        <taxon>Actinomycetes</taxon>
        <taxon>Micromonosporales</taxon>
        <taxon>Micromonosporaceae</taxon>
        <taxon>Catellatospora</taxon>
    </lineage>
</organism>
<proteinExistence type="predicted"/>
<name>A0A8J3JPC6_9ACTN</name>
<evidence type="ECO:0000313" key="3">
    <source>
        <dbReference type="Proteomes" id="UP000601223"/>
    </source>
</evidence>
<dbReference type="Proteomes" id="UP000601223">
    <property type="component" value="Unassembled WGS sequence"/>
</dbReference>
<comment type="caution">
    <text evidence="2">The sequence shown here is derived from an EMBL/GenBank/DDBJ whole genome shotgun (WGS) entry which is preliminary data.</text>
</comment>
<accession>A0A8J3JPC6</accession>
<dbReference type="Pfam" id="PF03009">
    <property type="entry name" value="GDPD"/>
    <property type="match status" value="1"/>
</dbReference>
<dbReference type="InterPro" id="IPR030395">
    <property type="entry name" value="GP_PDE_dom"/>
</dbReference>
<dbReference type="GO" id="GO:0006629">
    <property type="term" value="P:lipid metabolic process"/>
    <property type="evidence" value="ECO:0007669"/>
    <property type="project" value="InterPro"/>
</dbReference>
<dbReference type="InterPro" id="IPR017946">
    <property type="entry name" value="PLC-like_Pdiesterase_TIM-brl"/>
</dbReference>
<dbReference type="GO" id="GO:0008081">
    <property type="term" value="F:phosphoric diester hydrolase activity"/>
    <property type="evidence" value="ECO:0007669"/>
    <property type="project" value="InterPro"/>
</dbReference>
<dbReference type="PROSITE" id="PS51704">
    <property type="entry name" value="GP_PDE"/>
    <property type="match status" value="1"/>
</dbReference>
<protein>
    <submittedName>
        <fullName evidence="2">Glycerophosphoryl diester phosphodiesterase</fullName>
    </submittedName>
</protein>